<dbReference type="EMBL" id="BPLR01002042">
    <property type="protein sequence ID" value="GIX69338.1"/>
    <property type="molecule type" value="Genomic_DNA"/>
</dbReference>
<feature type="compositionally biased region" description="Basic and acidic residues" evidence="1">
    <location>
        <begin position="98"/>
        <end position="118"/>
    </location>
</feature>
<feature type="region of interest" description="Disordered" evidence="1">
    <location>
        <begin position="69"/>
        <end position="139"/>
    </location>
</feature>
<dbReference type="AlphaFoldDB" id="A0AAV4MAG5"/>
<accession>A0AAV4MAG5</accession>
<feature type="compositionally biased region" description="Basic residues" evidence="1">
    <location>
        <begin position="126"/>
        <end position="139"/>
    </location>
</feature>
<protein>
    <submittedName>
        <fullName evidence="2">Uncharacterized protein</fullName>
    </submittedName>
</protein>
<gene>
    <name evidence="2" type="ORF">CEXT_490601</name>
</gene>
<evidence type="ECO:0000313" key="3">
    <source>
        <dbReference type="Proteomes" id="UP001054945"/>
    </source>
</evidence>
<evidence type="ECO:0000313" key="2">
    <source>
        <dbReference type="EMBL" id="GIX69338.1"/>
    </source>
</evidence>
<evidence type="ECO:0000256" key="1">
    <source>
        <dbReference type="SAM" id="MobiDB-lite"/>
    </source>
</evidence>
<proteinExistence type="predicted"/>
<organism evidence="2 3">
    <name type="scientific">Caerostris extrusa</name>
    <name type="common">Bark spider</name>
    <name type="synonym">Caerostris bankana</name>
    <dbReference type="NCBI Taxonomy" id="172846"/>
    <lineage>
        <taxon>Eukaryota</taxon>
        <taxon>Metazoa</taxon>
        <taxon>Ecdysozoa</taxon>
        <taxon>Arthropoda</taxon>
        <taxon>Chelicerata</taxon>
        <taxon>Arachnida</taxon>
        <taxon>Araneae</taxon>
        <taxon>Araneomorphae</taxon>
        <taxon>Entelegynae</taxon>
        <taxon>Araneoidea</taxon>
        <taxon>Araneidae</taxon>
        <taxon>Caerostris</taxon>
    </lineage>
</organism>
<feature type="region of interest" description="Disordered" evidence="1">
    <location>
        <begin position="1"/>
        <end position="33"/>
    </location>
</feature>
<feature type="compositionally biased region" description="Polar residues" evidence="1">
    <location>
        <begin position="75"/>
        <end position="97"/>
    </location>
</feature>
<feature type="compositionally biased region" description="Basic and acidic residues" evidence="1">
    <location>
        <begin position="1"/>
        <end position="24"/>
    </location>
</feature>
<sequence length="158" mass="18653">MESKSQLKDDEKYENECHETEKQPVKQSGNCPHKLKHENSVIYKELKNFVEDVAFEQKTENITGKIFRQKEKSIDTQNNDSTEETSPQKVPRSLSQKQKYESEKVRIIKVTKPHESGQKKNNWLHLPKRKQAKMLKKNTTKKKELQNYVETNIVEIIL</sequence>
<reference evidence="2 3" key="1">
    <citation type="submission" date="2021-06" db="EMBL/GenBank/DDBJ databases">
        <title>Caerostris extrusa draft genome.</title>
        <authorList>
            <person name="Kono N."/>
            <person name="Arakawa K."/>
        </authorList>
    </citation>
    <scope>NUCLEOTIDE SEQUENCE [LARGE SCALE GENOMIC DNA]</scope>
</reference>
<comment type="caution">
    <text evidence="2">The sequence shown here is derived from an EMBL/GenBank/DDBJ whole genome shotgun (WGS) entry which is preliminary data.</text>
</comment>
<keyword evidence="3" id="KW-1185">Reference proteome</keyword>
<name>A0AAV4MAG5_CAEEX</name>
<dbReference type="Proteomes" id="UP001054945">
    <property type="component" value="Unassembled WGS sequence"/>
</dbReference>